<gene>
    <name evidence="1" type="ORF">ELAC_0946</name>
</gene>
<protein>
    <submittedName>
        <fullName evidence="1">Uncharacterized protein</fullName>
    </submittedName>
</protein>
<evidence type="ECO:0000313" key="1">
    <source>
        <dbReference type="EMBL" id="CRX38293.1"/>
    </source>
</evidence>
<dbReference type="RefSeq" id="WP_098038136.1">
    <property type="nucleotide sequence ID" value="NZ_CWGJ01000011.1"/>
</dbReference>
<sequence length="295" mass="33888">MIPIQNNVIHQVNPLLENLYTLREMKTIASMIRSGYHPGADSEILASVLSSLQNLFLNIGRCGEKNSLTIRNLWIQIASMRHEKPESPLEKLSGKIERAIQTWIRMQLRPERRLDHYLQQKIATQSTERTIDDLLENVLAQEEIILAEEEEALFKARVSASVRRRSPFCYDFAFYKLNEERATPFISEMASNQWPPEIFTHTHEVLNGWGYDALHSLVETAEGDLAVYFKREGTKLEARHFGVVSTMQGRILSKWGEVEAIFEHDFDKVPAAYGDFVAFFRKTNLSTSALRYAAP</sequence>
<dbReference type="EMBL" id="CWGJ01000011">
    <property type="protein sequence ID" value="CRX38293.1"/>
    <property type="molecule type" value="Genomic_DNA"/>
</dbReference>
<evidence type="ECO:0000313" key="2">
    <source>
        <dbReference type="Proteomes" id="UP000220251"/>
    </source>
</evidence>
<organism evidence="1 2">
    <name type="scientific">Estrella lausannensis</name>
    <dbReference type="NCBI Taxonomy" id="483423"/>
    <lineage>
        <taxon>Bacteria</taxon>
        <taxon>Pseudomonadati</taxon>
        <taxon>Chlamydiota</taxon>
        <taxon>Chlamydiia</taxon>
        <taxon>Parachlamydiales</taxon>
        <taxon>Candidatus Criblamydiaceae</taxon>
        <taxon>Estrella</taxon>
    </lineage>
</organism>
<name>A0A0H5DQE6_9BACT</name>
<keyword evidence="2" id="KW-1185">Reference proteome</keyword>
<proteinExistence type="predicted"/>
<accession>A0A0H5DQE6</accession>
<dbReference type="Proteomes" id="UP000220251">
    <property type="component" value="Unassembled WGS sequence"/>
</dbReference>
<reference evidence="2" key="1">
    <citation type="submission" date="2015-06" db="EMBL/GenBank/DDBJ databases">
        <authorList>
            <person name="Bertelli C."/>
        </authorList>
    </citation>
    <scope>NUCLEOTIDE SEQUENCE [LARGE SCALE GENOMIC DNA]</scope>
    <source>
        <strain evidence="2">CRIB-30</strain>
    </source>
</reference>
<dbReference type="AlphaFoldDB" id="A0A0H5DQE6"/>